<feature type="domain" description="SnoaL-like" evidence="1">
    <location>
        <begin position="6"/>
        <end position="123"/>
    </location>
</feature>
<name>A0ABV9UC52_9ACTN</name>
<dbReference type="EMBL" id="JBHSIT010000015">
    <property type="protein sequence ID" value="MFC4913200.1"/>
    <property type="molecule type" value="Genomic_DNA"/>
</dbReference>
<dbReference type="InterPro" id="IPR032710">
    <property type="entry name" value="NTF2-like_dom_sf"/>
</dbReference>
<dbReference type="InterPro" id="IPR037401">
    <property type="entry name" value="SnoaL-like"/>
</dbReference>
<gene>
    <name evidence="2" type="ORF">ACFPCY_38290</name>
</gene>
<dbReference type="SUPFAM" id="SSF54427">
    <property type="entry name" value="NTF2-like"/>
    <property type="match status" value="1"/>
</dbReference>
<proteinExistence type="predicted"/>
<protein>
    <submittedName>
        <fullName evidence="2">Nuclear transport factor 2 family protein</fullName>
    </submittedName>
</protein>
<dbReference type="Pfam" id="PF13577">
    <property type="entry name" value="SnoaL_4"/>
    <property type="match status" value="1"/>
</dbReference>
<reference evidence="3" key="1">
    <citation type="journal article" date="2019" name="Int. J. Syst. Evol. Microbiol.">
        <title>The Global Catalogue of Microorganisms (GCM) 10K type strain sequencing project: providing services to taxonomists for standard genome sequencing and annotation.</title>
        <authorList>
            <consortium name="The Broad Institute Genomics Platform"/>
            <consortium name="The Broad Institute Genome Sequencing Center for Infectious Disease"/>
            <person name="Wu L."/>
            <person name="Ma J."/>
        </authorList>
    </citation>
    <scope>NUCLEOTIDE SEQUENCE [LARGE SCALE GENOMIC DNA]</scope>
    <source>
        <strain evidence="3">KLKA75</strain>
    </source>
</reference>
<comment type="caution">
    <text evidence="2">The sequence shown here is derived from an EMBL/GenBank/DDBJ whole genome shotgun (WGS) entry which is preliminary data.</text>
</comment>
<dbReference type="Proteomes" id="UP001595872">
    <property type="component" value="Unassembled WGS sequence"/>
</dbReference>
<sequence length="133" mass="14559">MALTPDDRTAITDLISLHGQLTDDGELDRMHEVFTEDVVYDVSDVGFGELHGLAAFRDAAERLGDGNPVGHHVTNVVLSEVDDDEVHVRSKAIAVHADGSAGSAVYRDVVKRGPHGWRITRRTILARRKPLGR</sequence>
<dbReference type="Gene3D" id="3.10.450.50">
    <property type="match status" value="1"/>
</dbReference>
<evidence type="ECO:0000313" key="3">
    <source>
        <dbReference type="Proteomes" id="UP001595872"/>
    </source>
</evidence>
<evidence type="ECO:0000313" key="2">
    <source>
        <dbReference type="EMBL" id="MFC4913200.1"/>
    </source>
</evidence>
<accession>A0ABV9UC52</accession>
<keyword evidence="3" id="KW-1185">Reference proteome</keyword>
<evidence type="ECO:0000259" key="1">
    <source>
        <dbReference type="Pfam" id="PF13577"/>
    </source>
</evidence>
<organism evidence="2 3">
    <name type="scientific">Actinomadura gamaensis</name>
    <dbReference type="NCBI Taxonomy" id="1763541"/>
    <lineage>
        <taxon>Bacteria</taxon>
        <taxon>Bacillati</taxon>
        <taxon>Actinomycetota</taxon>
        <taxon>Actinomycetes</taxon>
        <taxon>Streptosporangiales</taxon>
        <taxon>Thermomonosporaceae</taxon>
        <taxon>Actinomadura</taxon>
    </lineage>
</organism>
<dbReference type="RefSeq" id="WP_378263885.1">
    <property type="nucleotide sequence ID" value="NZ_JBHSIT010000015.1"/>
</dbReference>